<evidence type="ECO:0000256" key="4">
    <source>
        <dbReference type="ARBA" id="ARBA00023002"/>
    </source>
</evidence>
<proteinExistence type="inferred from homology"/>
<dbReference type="EMBL" id="PDLM01000006">
    <property type="protein sequence ID" value="RDW75455.1"/>
    <property type="molecule type" value="Genomic_DNA"/>
</dbReference>
<dbReference type="PANTHER" id="PTHR42973">
    <property type="entry name" value="BINDING OXIDOREDUCTASE, PUTATIVE (AFU_ORTHOLOGUE AFUA_1G17690)-RELATED"/>
    <property type="match status" value="1"/>
</dbReference>
<feature type="domain" description="FAD-binding PCMH-type" evidence="6">
    <location>
        <begin position="65"/>
        <end position="237"/>
    </location>
</feature>
<dbReference type="InterPro" id="IPR036318">
    <property type="entry name" value="FAD-bd_PCMH-like_sf"/>
</dbReference>
<evidence type="ECO:0000313" key="8">
    <source>
        <dbReference type="Proteomes" id="UP000256645"/>
    </source>
</evidence>
<dbReference type="Gene3D" id="3.30.465.10">
    <property type="match status" value="1"/>
</dbReference>
<evidence type="ECO:0000313" key="7">
    <source>
        <dbReference type="EMBL" id="RDW75455.1"/>
    </source>
</evidence>
<dbReference type="SUPFAM" id="SSF56176">
    <property type="entry name" value="FAD-binding/transporter-associated domain-like"/>
    <property type="match status" value="1"/>
</dbReference>
<keyword evidence="5" id="KW-0732">Signal</keyword>
<dbReference type="InterPro" id="IPR016166">
    <property type="entry name" value="FAD-bd_PCMH"/>
</dbReference>
<dbReference type="GO" id="GO:0016491">
    <property type="term" value="F:oxidoreductase activity"/>
    <property type="evidence" value="ECO:0007669"/>
    <property type="project" value="UniProtKB-KW"/>
</dbReference>
<dbReference type="Proteomes" id="UP000256645">
    <property type="component" value="Unassembled WGS sequence"/>
</dbReference>
<evidence type="ECO:0000256" key="5">
    <source>
        <dbReference type="SAM" id="SignalP"/>
    </source>
</evidence>
<accession>A0A3D8RN24</accession>
<reference evidence="7 8" key="1">
    <citation type="journal article" date="2018" name="IMA Fungus">
        <title>IMA Genome-F 9: Draft genome sequence of Annulohypoxylon stygium, Aspergillus mulundensis, Berkeleyomyces basicola (syn. Thielaviopsis basicola), Ceratocystis smalleyi, two Cercospora beticola strains, Coleophoma cylindrospora, Fusarium fracticaudum, Phialophora cf. hyalina, and Morchella septimelata.</title>
        <authorList>
            <person name="Wingfield B.D."/>
            <person name="Bills G.F."/>
            <person name="Dong Y."/>
            <person name="Huang W."/>
            <person name="Nel W.J."/>
            <person name="Swalarsk-Parry B.S."/>
            <person name="Vaghefi N."/>
            <person name="Wilken P.M."/>
            <person name="An Z."/>
            <person name="de Beer Z.W."/>
            <person name="De Vos L."/>
            <person name="Chen L."/>
            <person name="Duong T.A."/>
            <person name="Gao Y."/>
            <person name="Hammerbacher A."/>
            <person name="Kikkert J.R."/>
            <person name="Li Y."/>
            <person name="Li H."/>
            <person name="Li K."/>
            <person name="Li Q."/>
            <person name="Liu X."/>
            <person name="Ma X."/>
            <person name="Naidoo K."/>
            <person name="Pethybridge S.J."/>
            <person name="Sun J."/>
            <person name="Steenkamp E.T."/>
            <person name="van der Nest M.A."/>
            <person name="van Wyk S."/>
            <person name="Wingfield M.J."/>
            <person name="Xiong C."/>
            <person name="Yue Q."/>
            <person name="Zhang X."/>
        </authorList>
    </citation>
    <scope>NUCLEOTIDE SEQUENCE [LARGE SCALE GENOMIC DNA]</scope>
    <source>
        <strain evidence="7 8">BP6252</strain>
    </source>
</reference>
<organism evidence="7 8">
    <name type="scientific">Coleophoma cylindrospora</name>
    <dbReference type="NCBI Taxonomy" id="1849047"/>
    <lineage>
        <taxon>Eukaryota</taxon>
        <taxon>Fungi</taxon>
        <taxon>Dikarya</taxon>
        <taxon>Ascomycota</taxon>
        <taxon>Pezizomycotina</taxon>
        <taxon>Leotiomycetes</taxon>
        <taxon>Helotiales</taxon>
        <taxon>Dermateaceae</taxon>
        <taxon>Coleophoma</taxon>
    </lineage>
</organism>
<dbReference type="InterPro" id="IPR050416">
    <property type="entry name" value="FAD-linked_Oxidoreductase"/>
</dbReference>
<keyword evidence="4" id="KW-0560">Oxidoreductase</keyword>
<dbReference type="STRING" id="1849047.A0A3D8RN24"/>
<dbReference type="InterPro" id="IPR006094">
    <property type="entry name" value="Oxid_FAD_bind_N"/>
</dbReference>
<comment type="similarity">
    <text evidence="1">Belongs to the oxygen-dependent FAD-linked oxidoreductase family.</text>
</comment>
<feature type="signal peptide" evidence="5">
    <location>
        <begin position="1"/>
        <end position="22"/>
    </location>
</feature>
<evidence type="ECO:0000256" key="3">
    <source>
        <dbReference type="ARBA" id="ARBA00022827"/>
    </source>
</evidence>
<dbReference type="AlphaFoldDB" id="A0A3D8RN24"/>
<keyword evidence="8" id="KW-1185">Reference proteome</keyword>
<sequence length="502" mass="54772">MVAWTFFAAVPVLLSLFFFSRQVPDFDLQSPQCTVLSLLLGSKVSYAGNAVFANSLASYFSVQSSSVVPQCIVQATSSSDVATAVKVLSFVQRISSDYCQFAIRSGGHMHWAGAASIDRGVVLDLSSLNRVSVSEDRTIASVEPGAKWGEVYMKLDEMGLSVTGGRVFDVGVGGGISFFSARYGFACDNVANYELVLASGEILNVNQDSNPDLFRSLKGGANNFGVITRFDLKTFPLGKMFGGFMFSEPNNLPQVYDHFAEFAASKNYDENAAWIHTLAFAGDRGFVSSSSLEYTQEDLDPEVFRAFRALEPAPVYDTMRLTNLSDLAFEMGVQTWSSSTFKVNRDLMDEAVQIFNSTLSQYINASGLVSSLVMQPIPVAISSRSATSGGNSLGIDPSEGSLVLCLLTTTHSLEVDDDRIAAAHREFGDRFESAAKQLGAHHPFQYLNYASQYQDPIRSYGEASNQNMETTSIKYDPRGLFQKCVPGGFKLFGKKREYVAKS</sequence>
<dbReference type="OrthoDB" id="2151789at2759"/>
<dbReference type="GO" id="GO:0071949">
    <property type="term" value="F:FAD binding"/>
    <property type="evidence" value="ECO:0007669"/>
    <property type="project" value="InterPro"/>
</dbReference>
<keyword evidence="2" id="KW-0285">Flavoprotein</keyword>
<evidence type="ECO:0000259" key="6">
    <source>
        <dbReference type="PROSITE" id="PS51387"/>
    </source>
</evidence>
<dbReference type="PROSITE" id="PS51387">
    <property type="entry name" value="FAD_PCMH"/>
    <property type="match status" value="1"/>
</dbReference>
<keyword evidence="3" id="KW-0274">FAD</keyword>
<gene>
    <name evidence="7" type="ORF">BP6252_06597</name>
</gene>
<comment type="caution">
    <text evidence="7">The sequence shown here is derived from an EMBL/GenBank/DDBJ whole genome shotgun (WGS) entry which is preliminary data.</text>
</comment>
<dbReference type="Pfam" id="PF01565">
    <property type="entry name" value="FAD_binding_4"/>
    <property type="match status" value="1"/>
</dbReference>
<feature type="chain" id="PRO_5017836114" description="FAD-binding PCMH-type domain-containing protein" evidence="5">
    <location>
        <begin position="23"/>
        <end position="502"/>
    </location>
</feature>
<dbReference type="PANTHER" id="PTHR42973:SF22">
    <property type="entry name" value="FAD-BINDING PCMH-TYPE DOMAIN-CONTAINING PROTEIN-RELATED"/>
    <property type="match status" value="1"/>
</dbReference>
<evidence type="ECO:0000256" key="1">
    <source>
        <dbReference type="ARBA" id="ARBA00005466"/>
    </source>
</evidence>
<protein>
    <recommendedName>
        <fullName evidence="6">FAD-binding PCMH-type domain-containing protein</fullName>
    </recommendedName>
</protein>
<dbReference type="InterPro" id="IPR016169">
    <property type="entry name" value="FAD-bd_PCMH_sub2"/>
</dbReference>
<name>A0A3D8RN24_9HELO</name>
<evidence type="ECO:0000256" key="2">
    <source>
        <dbReference type="ARBA" id="ARBA00022630"/>
    </source>
</evidence>